<dbReference type="SUPFAM" id="SSF56954">
    <property type="entry name" value="Outer membrane efflux proteins (OEP)"/>
    <property type="match status" value="1"/>
</dbReference>
<name>A0A1H7MB60_9SPHN</name>
<keyword evidence="2" id="KW-0564">Palmitate</keyword>
<feature type="compositionally biased region" description="Gly residues" evidence="3">
    <location>
        <begin position="136"/>
        <end position="159"/>
    </location>
</feature>
<dbReference type="RefSeq" id="WP_245708318.1">
    <property type="nucleotide sequence ID" value="NZ_FNZZ01000002.1"/>
</dbReference>
<keyword evidence="2 4" id="KW-0449">Lipoprotein</keyword>
<evidence type="ECO:0000256" key="2">
    <source>
        <dbReference type="RuleBase" id="RU362097"/>
    </source>
</evidence>
<keyword evidence="2" id="KW-0472">Membrane</keyword>
<organism evidence="4 5">
    <name type="scientific">Sphingomonas palmae</name>
    <dbReference type="NCBI Taxonomy" id="1855283"/>
    <lineage>
        <taxon>Bacteria</taxon>
        <taxon>Pseudomonadati</taxon>
        <taxon>Pseudomonadota</taxon>
        <taxon>Alphaproteobacteria</taxon>
        <taxon>Sphingomonadales</taxon>
        <taxon>Sphingomonadaceae</taxon>
        <taxon>Sphingomonas</taxon>
    </lineage>
</organism>
<feature type="signal peptide" evidence="2">
    <location>
        <begin position="1"/>
        <end position="22"/>
    </location>
</feature>
<gene>
    <name evidence="4" type="ORF">SAMN05216382_1423</name>
</gene>
<dbReference type="EMBL" id="FNZZ01000002">
    <property type="protein sequence ID" value="SEL07847.1"/>
    <property type="molecule type" value="Genomic_DNA"/>
</dbReference>
<evidence type="ECO:0000256" key="3">
    <source>
        <dbReference type="SAM" id="MobiDB-lite"/>
    </source>
</evidence>
<dbReference type="PANTHER" id="PTHR30203:SF25">
    <property type="entry name" value="OUTER MEMBRANE PROTEIN-RELATED"/>
    <property type="match status" value="1"/>
</dbReference>
<accession>A0A1H7MB60</accession>
<dbReference type="Gene3D" id="2.20.200.10">
    <property type="entry name" value="Outer membrane efflux proteins (OEP)"/>
    <property type="match status" value="1"/>
</dbReference>
<keyword evidence="2" id="KW-0732">Signal</keyword>
<reference evidence="5" key="1">
    <citation type="submission" date="2016-10" db="EMBL/GenBank/DDBJ databases">
        <authorList>
            <person name="Varghese N."/>
            <person name="Submissions S."/>
        </authorList>
    </citation>
    <scope>NUCLEOTIDE SEQUENCE [LARGE SCALE GENOMIC DNA]</scope>
    <source>
        <strain evidence="5">JS21-1</strain>
    </source>
</reference>
<proteinExistence type="inferred from homology"/>
<feature type="region of interest" description="Disordered" evidence="3">
    <location>
        <begin position="136"/>
        <end position="160"/>
    </location>
</feature>
<dbReference type="GO" id="GO:0005886">
    <property type="term" value="C:plasma membrane"/>
    <property type="evidence" value="ECO:0007669"/>
    <property type="project" value="UniProtKB-SubCell"/>
</dbReference>
<dbReference type="STRING" id="1855283.SAMN05216382_1423"/>
<dbReference type="InterPro" id="IPR003423">
    <property type="entry name" value="OMP_efflux"/>
</dbReference>
<dbReference type="NCBIfam" id="TIGR01845">
    <property type="entry name" value="outer_NodT"/>
    <property type="match status" value="1"/>
</dbReference>
<evidence type="ECO:0000256" key="1">
    <source>
        <dbReference type="ARBA" id="ARBA00007613"/>
    </source>
</evidence>
<feature type="chain" id="PRO_5011329712" evidence="2">
    <location>
        <begin position="23"/>
        <end position="528"/>
    </location>
</feature>
<dbReference type="Proteomes" id="UP000199214">
    <property type="component" value="Unassembled WGS sequence"/>
</dbReference>
<protein>
    <submittedName>
        <fullName evidence="4">Efflux transporter, outer membrane factor (OMF) lipoprotein, NodT family</fullName>
    </submittedName>
</protein>
<evidence type="ECO:0000313" key="4">
    <source>
        <dbReference type="EMBL" id="SEL07847.1"/>
    </source>
</evidence>
<keyword evidence="2" id="KW-1134">Transmembrane beta strand</keyword>
<comment type="subcellular location">
    <subcellularLocation>
        <location evidence="2">Cell membrane</location>
        <topology evidence="2">Lipid-anchor</topology>
    </subcellularLocation>
</comment>
<evidence type="ECO:0000313" key="5">
    <source>
        <dbReference type="Proteomes" id="UP000199214"/>
    </source>
</evidence>
<dbReference type="Pfam" id="PF02321">
    <property type="entry name" value="OEP"/>
    <property type="match status" value="2"/>
</dbReference>
<dbReference type="InterPro" id="IPR010131">
    <property type="entry name" value="MdtP/NodT-like"/>
</dbReference>
<dbReference type="GO" id="GO:0015562">
    <property type="term" value="F:efflux transmembrane transporter activity"/>
    <property type="evidence" value="ECO:0007669"/>
    <property type="project" value="InterPro"/>
</dbReference>
<dbReference type="Gene3D" id="1.20.1600.10">
    <property type="entry name" value="Outer membrane efflux proteins (OEP)"/>
    <property type="match status" value="1"/>
</dbReference>
<dbReference type="PANTHER" id="PTHR30203">
    <property type="entry name" value="OUTER MEMBRANE CATION EFFLUX PROTEIN"/>
    <property type="match status" value="1"/>
</dbReference>
<keyword evidence="2" id="KW-0812">Transmembrane</keyword>
<keyword evidence="5" id="KW-1185">Reference proteome</keyword>
<comment type="similarity">
    <text evidence="1 2">Belongs to the outer membrane factor (OMF) (TC 1.B.17) family.</text>
</comment>
<dbReference type="AlphaFoldDB" id="A0A1H7MB60"/>
<dbReference type="PROSITE" id="PS51257">
    <property type="entry name" value="PROKAR_LIPOPROTEIN"/>
    <property type="match status" value="1"/>
</dbReference>
<sequence>MTRATRMRAPALLAAMAGVTLAGCTVGPNYRPPEASTPARFGEAVTDTQPAPVLSGWWHQYQDPELDRLVATALAQSPDIAVAVARIQQARAQERIARAAYLPQVNATAGTTYQRFSKNAGLASLASLFGGGSGGGAGGGASGGGSGSGGSGGSGGGISSPGSSIQTYSAGFDASWELDLFGGVTRQVEGSRARTEAAVWNARDAQLSLVAETADAYLQLRSLQEREAIARNEVARQEGNLKIAADTSRAGLIAEGDFVRQRAELASAQAALGPIVAEGKAQMHAIAVLTGQTPDALIVELSRPRPALAVPPAVPPGLPSELLRRRPDVRAAERNLAAATADIGVAVADLYPKFSLTGMAQLISTALSNLFTGDSLQLTGAANATFPVLDFGRRKGQVAIRQAAADEAYAQYRRTVLMALRDTEDALIRIRTEQDRRTVLIAGLTDARRAVGSVEARWRSGLTDFGDVLAARQSVLSAEDQVAESNGNLRRDLLSLYKALGGGWEDLPLTVPAPGNAVSAYTRAKSKE</sequence>